<feature type="transmembrane region" description="Helical" evidence="7">
    <location>
        <begin position="282"/>
        <end position="302"/>
    </location>
</feature>
<dbReference type="PANTHER" id="PTHR30572:SF4">
    <property type="entry name" value="ABC TRANSPORTER PERMEASE YTRF"/>
    <property type="match status" value="1"/>
</dbReference>
<dbReference type="PANTHER" id="PTHR30572">
    <property type="entry name" value="MEMBRANE COMPONENT OF TRANSPORTER-RELATED"/>
    <property type="match status" value="1"/>
</dbReference>
<keyword evidence="11" id="KW-1185">Reference proteome</keyword>
<evidence type="ECO:0000256" key="6">
    <source>
        <dbReference type="ARBA" id="ARBA00038076"/>
    </source>
</evidence>
<organism evidence="10 11">
    <name type="scientific">Enterococcus wangshanyuanii</name>
    <dbReference type="NCBI Taxonomy" id="2005703"/>
    <lineage>
        <taxon>Bacteria</taxon>
        <taxon>Bacillati</taxon>
        <taxon>Bacillota</taxon>
        <taxon>Bacilli</taxon>
        <taxon>Lactobacillales</taxon>
        <taxon>Enterococcaceae</taxon>
        <taxon>Enterococcus</taxon>
    </lineage>
</organism>
<evidence type="ECO:0000256" key="7">
    <source>
        <dbReference type="SAM" id="Phobius"/>
    </source>
</evidence>
<comment type="subcellular location">
    <subcellularLocation>
        <location evidence="1">Cell membrane</location>
        <topology evidence="1">Multi-pass membrane protein</topology>
    </subcellularLocation>
</comment>
<evidence type="ECO:0000313" key="11">
    <source>
        <dbReference type="Proteomes" id="UP000630615"/>
    </source>
</evidence>
<feature type="transmembrane region" description="Helical" evidence="7">
    <location>
        <begin position="225"/>
        <end position="245"/>
    </location>
</feature>
<evidence type="ECO:0000259" key="9">
    <source>
        <dbReference type="Pfam" id="PF12704"/>
    </source>
</evidence>
<comment type="caution">
    <text evidence="10">The sequence shown here is derived from an EMBL/GenBank/DDBJ whole genome shotgun (WGS) entry which is preliminary data.</text>
</comment>
<feature type="transmembrane region" description="Helical" evidence="7">
    <location>
        <begin position="12"/>
        <end position="32"/>
    </location>
</feature>
<dbReference type="Proteomes" id="UP000630615">
    <property type="component" value="Unassembled WGS sequence"/>
</dbReference>
<dbReference type="InterPro" id="IPR003838">
    <property type="entry name" value="ABC3_permease_C"/>
</dbReference>
<evidence type="ECO:0000313" key="10">
    <source>
        <dbReference type="EMBL" id="GGC82293.1"/>
    </source>
</evidence>
<evidence type="ECO:0000259" key="8">
    <source>
        <dbReference type="Pfam" id="PF02687"/>
    </source>
</evidence>
<dbReference type="InterPro" id="IPR025857">
    <property type="entry name" value="MacB_PCD"/>
</dbReference>
<proteinExistence type="inferred from homology"/>
<comment type="similarity">
    <text evidence="6">Belongs to the ABC-4 integral membrane protein family.</text>
</comment>
<dbReference type="Pfam" id="PF12704">
    <property type="entry name" value="MacB_PCD"/>
    <property type="match status" value="1"/>
</dbReference>
<protein>
    <recommendedName>
        <fullName evidence="12">FtsX-like permease family protein</fullName>
    </recommendedName>
</protein>
<keyword evidence="5 7" id="KW-0472">Membrane</keyword>
<keyword evidence="2" id="KW-1003">Cell membrane</keyword>
<keyword evidence="3 7" id="KW-0812">Transmembrane</keyword>
<feature type="transmembrane region" description="Helical" evidence="7">
    <location>
        <begin position="308"/>
        <end position="331"/>
    </location>
</feature>
<evidence type="ECO:0000256" key="1">
    <source>
        <dbReference type="ARBA" id="ARBA00004651"/>
    </source>
</evidence>
<gene>
    <name evidence="10" type="ORF">GCM10011573_09950</name>
</gene>
<sequence length="343" mass="39084">MGKNLSQVFLYIIYTVLTIFTCVMVASVRSYLKSEMLIYNFNNQETIHASVSFTKENFDLTTLTDKNIGSYLISKALDNNEEIIGIYFNKTPFLNLNVASGRYFSEKDFTDNTKKIVIGSNLKKNTKKINGKDYFLFDDDQYEVIGILNDKNRLSWTKNKAYINLNSIGNLKKYLHNENIQFNAKKNARYAFNSLKSQTIGLLNFNEVRKETVHSPFTNLLNDKAISLLIYGLVLVTFIGNTFSASSYWLDSLSKEIGIRKCVGASNLAIAIFIYKKMSSILLKAVFLGLFLSFMINVFYLKEGFIDILSIVVTVGIIFLTNVITVIFPIIKAFKIQPILMVR</sequence>
<evidence type="ECO:0008006" key="12">
    <source>
        <dbReference type="Google" id="ProtNLM"/>
    </source>
</evidence>
<reference evidence="11" key="1">
    <citation type="journal article" date="2019" name="Int. J. Syst. Evol. Microbiol.">
        <title>The Global Catalogue of Microorganisms (GCM) 10K type strain sequencing project: providing services to taxonomists for standard genome sequencing and annotation.</title>
        <authorList>
            <consortium name="The Broad Institute Genomics Platform"/>
            <consortium name="The Broad Institute Genome Sequencing Center for Infectious Disease"/>
            <person name="Wu L."/>
            <person name="Ma J."/>
        </authorList>
    </citation>
    <scope>NUCLEOTIDE SEQUENCE [LARGE SCALE GENOMIC DNA]</scope>
    <source>
        <strain evidence="11">CGMCC 1.15942</strain>
    </source>
</reference>
<feature type="domain" description="ABC3 transporter permease C-terminal" evidence="8">
    <location>
        <begin position="229"/>
        <end position="338"/>
    </location>
</feature>
<name>A0ABQ1NQR9_9ENTE</name>
<accession>A0ABQ1NQR9</accession>
<evidence type="ECO:0000256" key="2">
    <source>
        <dbReference type="ARBA" id="ARBA00022475"/>
    </source>
</evidence>
<keyword evidence="4 7" id="KW-1133">Transmembrane helix</keyword>
<dbReference type="EMBL" id="BMKI01000001">
    <property type="protein sequence ID" value="GGC82293.1"/>
    <property type="molecule type" value="Genomic_DNA"/>
</dbReference>
<evidence type="ECO:0000256" key="4">
    <source>
        <dbReference type="ARBA" id="ARBA00022989"/>
    </source>
</evidence>
<dbReference type="Pfam" id="PF02687">
    <property type="entry name" value="FtsX"/>
    <property type="match status" value="1"/>
</dbReference>
<dbReference type="InterPro" id="IPR050250">
    <property type="entry name" value="Macrolide_Exporter_MacB"/>
</dbReference>
<evidence type="ECO:0000256" key="3">
    <source>
        <dbReference type="ARBA" id="ARBA00022692"/>
    </source>
</evidence>
<feature type="domain" description="MacB-like periplasmic core" evidence="9">
    <location>
        <begin position="80"/>
        <end position="187"/>
    </location>
</feature>
<evidence type="ECO:0000256" key="5">
    <source>
        <dbReference type="ARBA" id="ARBA00023136"/>
    </source>
</evidence>
<dbReference type="RefSeq" id="WP_088268850.1">
    <property type="nucleotide sequence ID" value="NZ_BMKI01000001.1"/>
</dbReference>